<feature type="domain" description="HAT C-terminal dimerisation" evidence="1">
    <location>
        <begin position="148"/>
        <end position="179"/>
    </location>
</feature>
<accession>A0ABQ9IAY5</accession>
<dbReference type="InterPro" id="IPR008906">
    <property type="entry name" value="HATC_C_dom"/>
</dbReference>
<evidence type="ECO:0000313" key="3">
    <source>
        <dbReference type="Proteomes" id="UP001159363"/>
    </source>
</evidence>
<dbReference type="Proteomes" id="UP001159363">
    <property type="component" value="Chromosome 2"/>
</dbReference>
<evidence type="ECO:0000259" key="1">
    <source>
        <dbReference type="Pfam" id="PF05699"/>
    </source>
</evidence>
<proteinExistence type="predicted"/>
<gene>
    <name evidence="2" type="ORF">PR048_006418</name>
</gene>
<name>A0ABQ9IAY5_9NEOP</name>
<dbReference type="PANTHER" id="PTHR46289:SF14">
    <property type="entry name" value="DUF4371 DOMAIN-CONTAINING PROTEIN"/>
    <property type="match status" value="1"/>
</dbReference>
<dbReference type="Pfam" id="PF05699">
    <property type="entry name" value="Dimer_Tnp_hAT"/>
    <property type="match status" value="1"/>
</dbReference>
<protein>
    <recommendedName>
        <fullName evidence="1">HAT C-terminal dimerisation domain-containing protein</fullName>
    </recommendedName>
</protein>
<dbReference type="PANTHER" id="PTHR46289">
    <property type="entry name" value="52 KDA REPRESSOR OF THE INHIBITOR OF THE PROTEIN KINASE-LIKE PROTEIN-RELATED"/>
    <property type="match status" value="1"/>
</dbReference>
<dbReference type="EMBL" id="JARBHB010000002">
    <property type="protein sequence ID" value="KAJ8893817.1"/>
    <property type="molecule type" value="Genomic_DNA"/>
</dbReference>
<sequence>MFVHSLCSSCFIILFLLSLIEMLKYTLPLRCLLQTKLLDVHCASYTIADTDNTFKNNSENHYMWNLKLKLLNLVVVFSSPKLSEHRHAEKVIHQSVKNIIKDSASTVSEIYLLGEFKQWEAKLGRDVNTKEIPETMLEVLDDCGADVFPTILVLLQILCTIPVSVATTEHSFSTLLRVKSWVGARMT</sequence>
<organism evidence="2 3">
    <name type="scientific">Dryococelus australis</name>
    <dbReference type="NCBI Taxonomy" id="614101"/>
    <lineage>
        <taxon>Eukaryota</taxon>
        <taxon>Metazoa</taxon>
        <taxon>Ecdysozoa</taxon>
        <taxon>Arthropoda</taxon>
        <taxon>Hexapoda</taxon>
        <taxon>Insecta</taxon>
        <taxon>Pterygota</taxon>
        <taxon>Neoptera</taxon>
        <taxon>Polyneoptera</taxon>
        <taxon>Phasmatodea</taxon>
        <taxon>Verophasmatodea</taxon>
        <taxon>Anareolatae</taxon>
        <taxon>Phasmatidae</taxon>
        <taxon>Eurycanthinae</taxon>
        <taxon>Dryococelus</taxon>
    </lineage>
</organism>
<keyword evidence="3" id="KW-1185">Reference proteome</keyword>
<reference evidence="2 3" key="1">
    <citation type="submission" date="2023-02" db="EMBL/GenBank/DDBJ databases">
        <title>LHISI_Scaffold_Assembly.</title>
        <authorList>
            <person name="Stuart O.P."/>
            <person name="Cleave R."/>
            <person name="Magrath M.J.L."/>
            <person name="Mikheyev A.S."/>
        </authorList>
    </citation>
    <scope>NUCLEOTIDE SEQUENCE [LARGE SCALE GENOMIC DNA]</scope>
    <source>
        <strain evidence="2">Daus_M_001</strain>
        <tissue evidence="2">Leg muscle</tissue>
    </source>
</reference>
<comment type="caution">
    <text evidence="2">The sequence shown here is derived from an EMBL/GenBank/DDBJ whole genome shotgun (WGS) entry which is preliminary data.</text>
</comment>
<dbReference type="InterPro" id="IPR052958">
    <property type="entry name" value="IFN-induced_PKR_regulator"/>
</dbReference>
<evidence type="ECO:0000313" key="2">
    <source>
        <dbReference type="EMBL" id="KAJ8893817.1"/>
    </source>
</evidence>